<evidence type="ECO:0000256" key="1">
    <source>
        <dbReference type="SAM" id="Phobius"/>
    </source>
</evidence>
<feature type="transmembrane region" description="Helical" evidence="1">
    <location>
        <begin position="12"/>
        <end position="30"/>
    </location>
</feature>
<reference evidence="3" key="1">
    <citation type="submission" date="2025-08" db="UniProtKB">
        <authorList>
            <consortium name="Ensembl"/>
        </authorList>
    </citation>
    <scope>IDENTIFICATION</scope>
</reference>
<dbReference type="AlphaFoldDB" id="A0A8D0CWI1"/>
<dbReference type="GeneTree" id="ENSGT00950000183127"/>
<dbReference type="SMART" id="SM00407">
    <property type="entry name" value="IGc1"/>
    <property type="match status" value="1"/>
</dbReference>
<name>A0A8D0CWI1_SANLU</name>
<dbReference type="InterPro" id="IPR050160">
    <property type="entry name" value="MHC/Immunoglobulin"/>
</dbReference>
<feature type="domain" description="Ig-like" evidence="2">
    <location>
        <begin position="34"/>
        <end position="112"/>
    </location>
</feature>
<dbReference type="InterPro" id="IPR003597">
    <property type="entry name" value="Ig_C1-set"/>
</dbReference>
<reference evidence="3" key="2">
    <citation type="submission" date="2025-09" db="UniProtKB">
        <authorList>
            <consortium name="Ensembl"/>
        </authorList>
    </citation>
    <scope>IDENTIFICATION</scope>
</reference>
<keyword evidence="4" id="KW-1185">Reference proteome</keyword>
<accession>A0A8D0CWI1</accession>
<dbReference type="SUPFAM" id="SSF48726">
    <property type="entry name" value="Immunoglobulin"/>
    <property type="match status" value="1"/>
</dbReference>
<dbReference type="Proteomes" id="UP000694568">
    <property type="component" value="Unplaced"/>
</dbReference>
<keyword evidence="1" id="KW-0812">Transmembrane</keyword>
<dbReference type="InterPro" id="IPR007110">
    <property type="entry name" value="Ig-like_dom"/>
</dbReference>
<dbReference type="InterPro" id="IPR036179">
    <property type="entry name" value="Ig-like_dom_sf"/>
</dbReference>
<dbReference type="Pfam" id="PF07654">
    <property type="entry name" value="C1-set"/>
    <property type="match status" value="1"/>
</dbReference>
<evidence type="ECO:0000313" key="4">
    <source>
        <dbReference type="Proteomes" id="UP000694568"/>
    </source>
</evidence>
<dbReference type="Ensembl" id="ENSSLUT00000016923.1">
    <property type="protein sequence ID" value="ENSSLUP00000016389.1"/>
    <property type="gene ID" value="ENSSLUG00000007688.1"/>
</dbReference>
<dbReference type="InterPro" id="IPR013783">
    <property type="entry name" value="Ig-like_fold"/>
</dbReference>
<evidence type="ECO:0000259" key="2">
    <source>
        <dbReference type="PROSITE" id="PS50835"/>
    </source>
</evidence>
<dbReference type="Gene3D" id="2.60.40.10">
    <property type="entry name" value="Immunoglobulins"/>
    <property type="match status" value="1"/>
</dbReference>
<keyword evidence="1" id="KW-0472">Membrane</keyword>
<dbReference type="PANTHER" id="PTHR19944">
    <property type="entry name" value="MHC CLASS II-RELATED"/>
    <property type="match status" value="1"/>
</dbReference>
<proteinExistence type="predicted"/>
<protein>
    <recommendedName>
        <fullName evidence="2">Ig-like domain-containing protein</fullName>
    </recommendedName>
</protein>
<keyword evidence="1" id="KW-1133">Transmembrane helix</keyword>
<dbReference type="PROSITE" id="PS50835">
    <property type="entry name" value="IG_LIKE"/>
    <property type="match status" value="1"/>
</dbReference>
<organism evidence="3 4">
    <name type="scientific">Sander lucioperca</name>
    <name type="common">Pike-perch</name>
    <name type="synonym">Perca lucioperca</name>
    <dbReference type="NCBI Taxonomy" id="283035"/>
    <lineage>
        <taxon>Eukaryota</taxon>
        <taxon>Metazoa</taxon>
        <taxon>Chordata</taxon>
        <taxon>Craniata</taxon>
        <taxon>Vertebrata</taxon>
        <taxon>Euteleostomi</taxon>
        <taxon>Actinopterygii</taxon>
        <taxon>Neopterygii</taxon>
        <taxon>Teleostei</taxon>
        <taxon>Neoteleostei</taxon>
        <taxon>Acanthomorphata</taxon>
        <taxon>Eupercaria</taxon>
        <taxon>Perciformes</taxon>
        <taxon>Percoidei</taxon>
        <taxon>Percidae</taxon>
        <taxon>Luciopercinae</taxon>
        <taxon>Sander</taxon>
    </lineage>
</organism>
<sequence length="132" mass="15711">MKVQHQEIYKYIYIYIFIFFLFLKTLHFLVSAEPSVTLVETTSSSHDTMLVCSAYDFYPKYIRVTWYRNGQEVTSGVTFSEVMTNGDWTYQVHYYLEYTPGQQDNVSCMVEHVSLRKPKVYDWGEDGYIILY</sequence>
<evidence type="ECO:0000313" key="3">
    <source>
        <dbReference type="Ensembl" id="ENSSLUP00000016389.1"/>
    </source>
</evidence>
<dbReference type="PANTHER" id="PTHR19944:SF99">
    <property type="entry name" value="HLA CLASS II HISTOCOMPATIBILITY ANTIGEN, DRB1 BETA CHAIN"/>
    <property type="match status" value="1"/>
</dbReference>